<dbReference type="PANTHER" id="PTHR12289">
    <property type="entry name" value="METAXIN RELATED"/>
    <property type="match status" value="1"/>
</dbReference>
<evidence type="ECO:0000259" key="1">
    <source>
        <dbReference type="Pfam" id="PF17172"/>
    </source>
</evidence>
<dbReference type="GO" id="GO:0001401">
    <property type="term" value="C:SAM complex"/>
    <property type="evidence" value="ECO:0007669"/>
    <property type="project" value="TreeGrafter"/>
</dbReference>
<feature type="domain" description="Thioredoxin-like fold" evidence="1">
    <location>
        <begin position="27"/>
        <end position="113"/>
    </location>
</feature>
<dbReference type="WBParaSite" id="SBAD_0001001701-mRNA-1">
    <property type="protein sequence ID" value="SBAD_0001001701-mRNA-1"/>
    <property type="gene ID" value="SBAD_0001001701"/>
</dbReference>
<dbReference type="InterPro" id="IPR012336">
    <property type="entry name" value="Thioredoxin-like_fold"/>
</dbReference>
<proteinExistence type="predicted"/>
<gene>
    <name evidence="2" type="ORF">SBAD_LOCUS9669</name>
</gene>
<name>A0A183J1C1_9BILA</name>
<reference evidence="4" key="1">
    <citation type="submission" date="2016-06" db="UniProtKB">
        <authorList>
            <consortium name="WormBaseParasite"/>
        </authorList>
    </citation>
    <scope>IDENTIFICATION</scope>
</reference>
<evidence type="ECO:0000313" key="3">
    <source>
        <dbReference type="Proteomes" id="UP000270296"/>
    </source>
</evidence>
<reference evidence="2 3" key="2">
    <citation type="submission" date="2018-11" db="EMBL/GenBank/DDBJ databases">
        <authorList>
            <consortium name="Pathogen Informatics"/>
        </authorList>
    </citation>
    <scope>NUCLEOTIDE SEQUENCE [LARGE SCALE GENOMIC DNA]</scope>
</reference>
<dbReference type="Proteomes" id="UP000270296">
    <property type="component" value="Unassembled WGS sequence"/>
</dbReference>
<evidence type="ECO:0000313" key="2">
    <source>
        <dbReference type="EMBL" id="VDP24844.1"/>
    </source>
</evidence>
<evidence type="ECO:0000313" key="4">
    <source>
        <dbReference type="WBParaSite" id="SBAD_0001001701-mRNA-1"/>
    </source>
</evidence>
<dbReference type="InterPro" id="IPR050931">
    <property type="entry name" value="Mito_Protein_Transport_Metaxin"/>
</dbReference>
<keyword evidence="3" id="KW-1185">Reference proteome</keyword>
<dbReference type="OrthoDB" id="198787at2759"/>
<organism evidence="4">
    <name type="scientific">Soboliphyme baturini</name>
    <dbReference type="NCBI Taxonomy" id="241478"/>
    <lineage>
        <taxon>Eukaryota</taxon>
        <taxon>Metazoa</taxon>
        <taxon>Ecdysozoa</taxon>
        <taxon>Nematoda</taxon>
        <taxon>Enoplea</taxon>
        <taxon>Dorylaimia</taxon>
        <taxon>Dioctophymatida</taxon>
        <taxon>Dioctophymatoidea</taxon>
        <taxon>Soboliphymatidae</taxon>
        <taxon>Soboliphyme</taxon>
    </lineage>
</organism>
<protein>
    <submittedName>
        <fullName evidence="4">Thioredoxin-like_fold domain-containing protein</fullName>
    </submittedName>
</protein>
<dbReference type="EMBL" id="UZAM01013017">
    <property type="protein sequence ID" value="VDP24844.1"/>
    <property type="molecule type" value="Genomic_DNA"/>
</dbReference>
<sequence>MKALSLFFTNDMLKFLADQALLYEFAQSLAVRTFLRMRNLPFTSEKRRNAPYISPTGLLPVLQSGSVLVSGFDAIVEFIGLKDWQTADSLSDLQAIDVRASCCYVMEMLLKAEVGIPLTINLVTYVQNWTVI</sequence>
<accession>A0A183J1C1</accession>
<dbReference type="GO" id="GO:0007005">
    <property type="term" value="P:mitochondrion organization"/>
    <property type="evidence" value="ECO:0007669"/>
    <property type="project" value="TreeGrafter"/>
</dbReference>
<dbReference type="AlphaFoldDB" id="A0A183J1C1"/>
<dbReference type="PANTHER" id="PTHR12289:SF38">
    <property type="entry name" value="METAXIN-2"/>
    <property type="match status" value="1"/>
</dbReference>
<dbReference type="Pfam" id="PF17172">
    <property type="entry name" value="GST_N_4"/>
    <property type="match status" value="1"/>
</dbReference>